<keyword evidence="2" id="KW-0472">Membrane</keyword>
<name>A0A4R6IQ43_9SPHI</name>
<dbReference type="OrthoDB" id="649093at2"/>
<evidence type="ECO:0000313" key="4">
    <source>
        <dbReference type="EMBL" id="TDO24440.1"/>
    </source>
</evidence>
<feature type="domain" description="Peptidase M56" evidence="3">
    <location>
        <begin position="153"/>
        <end position="251"/>
    </location>
</feature>
<dbReference type="PANTHER" id="PTHR34978:SF3">
    <property type="entry name" value="SLR0241 PROTEIN"/>
    <property type="match status" value="1"/>
</dbReference>
<reference evidence="4 5" key="1">
    <citation type="submission" date="2019-03" db="EMBL/GenBank/DDBJ databases">
        <title>Genomic Encyclopedia of Archaeal and Bacterial Type Strains, Phase II (KMG-II): from individual species to whole genera.</title>
        <authorList>
            <person name="Goeker M."/>
        </authorList>
    </citation>
    <scope>NUCLEOTIDE SEQUENCE [LARGE SCALE GENOMIC DNA]</scope>
    <source>
        <strain evidence="4 5">DSM 19034</strain>
    </source>
</reference>
<dbReference type="CDD" id="cd07341">
    <property type="entry name" value="M56_BlaR1_MecR1_like"/>
    <property type="match status" value="1"/>
</dbReference>
<organism evidence="4 5">
    <name type="scientific">Pedobacter duraquae</name>
    <dbReference type="NCBI Taxonomy" id="425511"/>
    <lineage>
        <taxon>Bacteria</taxon>
        <taxon>Pseudomonadati</taxon>
        <taxon>Bacteroidota</taxon>
        <taxon>Sphingobacteriia</taxon>
        <taxon>Sphingobacteriales</taxon>
        <taxon>Sphingobacteriaceae</taxon>
        <taxon>Pedobacter</taxon>
    </lineage>
</organism>
<feature type="transmembrane region" description="Helical" evidence="2">
    <location>
        <begin position="92"/>
        <end position="116"/>
    </location>
</feature>
<sequence length="455" mass="51595">MNWIYYLLEANLYLVVFYTFYRLFLQKETFYTLNRYYLLLTTVLAFGMPMIQIGYLFTLFGFPAQNMQAYPETAAEMVGKIDYLSPEFLLPLTYLAIAAVLFTALATRIIRILVFANTAKRKEYSKMHYLELEGEQTAFSFFGLLFINPNIPEKEAVIRHELVHIQQKHSIDVLFFELVQIAGWFNPVTYLYKKDIKLIHEYIADDLTTRAAIPKHEYAMLLIQHSFGAPSNSLTNQIFNQSVLKKRINMLNKQKSGGAARLKLLLALPIAGGMICMSTMAFTKDYGVLDLYPVNANLQDTTRKTQTPYQVEVPVVLDIQTKKSGIPTVIDIKHQSDVQAPPPPPVEPKPKNKVKKQNQVKFPPPIVRKDQIAPPPPPVEPRPKSNVKKPDQIAPPPPPIEPRPKSGVKKTDQVKFPPPIVKKDKQVTANKTISIKFATPTTPVEKTAITETASH</sequence>
<dbReference type="AlphaFoldDB" id="A0A4R6IQ43"/>
<feature type="transmembrane region" description="Helical" evidence="2">
    <location>
        <begin position="6"/>
        <end position="24"/>
    </location>
</feature>
<protein>
    <submittedName>
        <fullName evidence="4">BlaR1 peptidase M56</fullName>
    </submittedName>
</protein>
<evidence type="ECO:0000256" key="1">
    <source>
        <dbReference type="SAM" id="MobiDB-lite"/>
    </source>
</evidence>
<feature type="region of interest" description="Disordered" evidence="1">
    <location>
        <begin position="333"/>
        <end position="423"/>
    </location>
</feature>
<keyword evidence="5" id="KW-1185">Reference proteome</keyword>
<dbReference type="Proteomes" id="UP000295499">
    <property type="component" value="Unassembled WGS sequence"/>
</dbReference>
<accession>A0A4R6IQ43</accession>
<evidence type="ECO:0000256" key="2">
    <source>
        <dbReference type="SAM" id="Phobius"/>
    </source>
</evidence>
<evidence type="ECO:0000259" key="3">
    <source>
        <dbReference type="Pfam" id="PF05569"/>
    </source>
</evidence>
<comment type="caution">
    <text evidence="4">The sequence shown here is derived from an EMBL/GenBank/DDBJ whole genome shotgun (WGS) entry which is preliminary data.</text>
</comment>
<feature type="transmembrane region" description="Helical" evidence="2">
    <location>
        <begin position="36"/>
        <end position="57"/>
    </location>
</feature>
<gene>
    <name evidence="4" type="ORF">CLV32_0729</name>
</gene>
<proteinExistence type="predicted"/>
<dbReference type="Pfam" id="PF05569">
    <property type="entry name" value="Peptidase_M56"/>
    <property type="match status" value="1"/>
</dbReference>
<dbReference type="RefSeq" id="WP_133552429.1">
    <property type="nucleotide sequence ID" value="NZ_SNWM01000001.1"/>
</dbReference>
<dbReference type="InterPro" id="IPR008756">
    <property type="entry name" value="Peptidase_M56"/>
</dbReference>
<dbReference type="PANTHER" id="PTHR34978">
    <property type="entry name" value="POSSIBLE SENSOR-TRANSDUCER PROTEIN BLAR"/>
    <property type="match status" value="1"/>
</dbReference>
<dbReference type="EMBL" id="SNWM01000001">
    <property type="protein sequence ID" value="TDO24440.1"/>
    <property type="molecule type" value="Genomic_DNA"/>
</dbReference>
<feature type="transmembrane region" description="Helical" evidence="2">
    <location>
        <begin position="262"/>
        <end position="282"/>
    </location>
</feature>
<dbReference type="InterPro" id="IPR052173">
    <property type="entry name" value="Beta-lactam_resp_regulator"/>
</dbReference>
<keyword evidence="2" id="KW-0812">Transmembrane</keyword>
<keyword evidence="2" id="KW-1133">Transmembrane helix</keyword>
<evidence type="ECO:0000313" key="5">
    <source>
        <dbReference type="Proteomes" id="UP000295499"/>
    </source>
</evidence>